<dbReference type="Proteomes" id="UP000245956">
    <property type="component" value="Unassembled WGS sequence"/>
</dbReference>
<dbReference type="AlphaFoldDB" id="A0A2U3E7S7"/>
<proteinExistence type="predicted"/>
<reference evidence="2 3" key="1">
    <citation type="journal article" date="2016" name="Front. Microbiol.">
        <title>Genome and transcriptome sequences reveal the specific parasitism of the nematophagous Purpureocillium lilacinum 36-1.</title>
        <authorList>
            <person name="Xie J."/>
            <person name="Li S."/>
            <person name="Mo C."/>
            <person name="Xiao X."/>
            <person name="Peng D."/>
            <person name="Wang G."/>
            <person name="Xiao Y."/>
        </authorList>
    </citation>
    <scope>NUCLEOTIDE SEQUENCE [LARGE SCALE GENOMIC DNA]</scope>
    <source>
        <strain evidence="2 3">36-1</strain>
    </source>
</reference>
<organism evidence="2 3">
    <name type="scientific">Purpureocillium lilacinum</name>
    <name type="common">Paecilomyces lilacinus</name>
    <dbReference type="NCBI Taxonomy" id="33203"/>
    <lineage>
        <taxon>Eukaryota</taxon>
        <taxon>Fungi</taxon>
        <taxon>Dikarya</taxon>
        <taxon>Ascomycota</taxon>
        <taxon>Pezizomycotina</taxon>
        <taxon>Sordariomycetes</taxon>
        <taxon>Hypocreomycetidae</taxon>
        <taxon>Hypocreales</taxon>
        <taxon>Ophiocordycipitaceae</taxon>
        <taxon>Purpureocillium</taxon>
    </lineage>
</organism>
<feature type="region of interest" description="Disordered" evidence="1">
    <location>
        <begin position="1"/>
        <end position="22"/>
    </location>
</feature>
<comment type="caution">
    <text evidence="2">The sequence shown here is derived from an EMBL/GenBank/DDBJ whole genome shotgun (WGS) entry which is preliminary data.</text>
</comment>
<name>A0A2U3E7S7_PURLI</name>
<evidence type="ECO:0000256" key="1">
    <source>
        <dbReference type="SAM" id="MobiDB-lite"/>
    </source>
</evidence>
<dbReference type="EMBL" id="LCWV01000009">
    <property type="protein sequence ID" value="PWI70527.1"/>
    <property type="molecule type" value="Genomic_DNA"/>
</dbReference>
<evidence type="ECO:0000313" key="3">
    <source>
        <dbReference type="Proteomes" id="UP000245956"/>
    </source>
</evidence>
<accession>A0A2U3E7S7</accession>
<protein>
    <submittedName>
        <fullName evidence="2">Uncharacterized protein</fullName>
    </submittedName>
</protein>
<evidence type="ECO:0000313" key="2">
    <source>
        <dbReference type="EMBL" id="PWI70527.1"/>
    </source>
</evidence>
<gene>
    <name evidence="2" type="ORF">PCL_12926</name>
</gene>
<sequence length="164" mass="17429">MAAPARGFAARPSDWSPGHDDQAQCAPWLQGYARLARHHLGGAPGAGSVAPRSMSTAHLGTPDEVRFNASQASMHQRPGGGGRTAPPVHLSHPTLLCRTTRHLFGTRCQPVRPSIHAPPPSELPNPHIQGLTHTRSPAARCLQVQANITCALLVALDIHEDGRP</sequence>